<dbReference type="PROSITE" id="PS00107">
    <property type="entry name" value="PROTEIN_KINASE_ATP"/>
    <property type="match status" value="1"/>
</dbReference>
<evidence type="ECO:0000259" key="6">
    <source>
        <dbReference type="PROSITE" id="PS50011"/>
    </source>
</evidence>
<dbReference type="InterPro" id="IPR017441">
    <property type="entry name" value="Protein_kinase_ATP_BS"/>
</dbReference>
<keyword evidence="4 5" id="KW-0067">ATP-binding</keyword>
<dbReference type="SUPFAM" id="SSF56112">
    <property type="entry name" value="Protein kinase-like (PK-like)"/>
    <property type="match status" value="1"/>
</dbReference>
<gene>
    <name evidence="7" type="ORF">BSAL_93715</name>
</gene>
<feature type="domain" description="Protein kinase" evidence="6">
    <location>
        <begin position="20"/>
        <end position="292"/>
    </location>
</feature>
<evidence type="ECO:0000313" key="8">
    <source>
        <dbReference type="Proteomes" id="UP000051952"/>
    </source>
</evidence>
<dbReference type="OMA" id="ITMIGYC"/>
<dbReference type="PIRSF" id="PIRSF000654">
    <property type="entry name" value="Integrin-linked_kinase"/>
    <property type="match status" value="1"/>
</dbReference>
<reference evidence="8" key="1">
    <citation type="submission" date="2015-09" db="EMBL/GenBank/DDBJ databases">
        <authorList>
            <consortium name="Pathogen Informatics"/>
        </authorList>
    </citation>
    <scope>NUCLEOTIDE SEQUENCE [LARGE SCALE GENOMIC DNA]</scope>
    <source>
        <strain evidence="8">Lake Konstanz</strain>
    </source>
</reference>
<proteinExistence type="predicted"/>
<evidence type="ECO:0000313" key="7">
    <source>
        <dbReference type="EMBL" id="CUG86553.1"/>
    </source>
</evidence>
<feature type="binding site" evidence="5">
    <location>
        <position position="49"/>
    </location>
    <ligand>
        <name>ATP</name>
        <dbReference type="ChEBI" id="CHEBI:30616"/>
    </ligand>
</feature>
<dbReference type="GO" id="GO:0005524">
    <property type="term" value="F:ATP binding"/>
    <property type="evidence" value="ECO:0007669"/>
    <property type="project" value="UniProtKB-UniRule"/>
</dbReference>
<sequence length="297" mass="32534">MPYHDPNGVISQMMFDKSQVSLGKPIGHGGSSVVYEGVVKVLQKKVAVKVLEGRYAVELCKREVSALKALDHPNIIKVIGCCEVSPTECYLLLELADNDALSRDALQLLRRELPQVEYVAQMLEWSLQVAKGLEYLHSNGVLHLDLKPANLLRFRKTVKISDFGVSKILDFGVSKILNASVGFTAATVRHSFQYAAPEVLLCENVTYAADLYSLGCAICELLTGCVPCGEKQLHVVLREAAMGSTLDVTTQHPWLSACPLGTKELVQRLLSFEPTSRGSIDDAIQDLEKLYLSNGSS</sequence>
<keyword evidence="2 5" id="KW-0547">Nucleotide-binding</keyword>
<dbReference type="SMART" id="SM00220">
    <property type="entry name" value="S_TKc"/>
    <property type="match status" value="1"/>
</dbReference>
<evidence type="ECO:0000256" key="4">
    <source>
        <dbReference type="ARBA" id="ARBA00022840"/>
    </source>
</evidence>
<dbReference type="AlphaFoldDB" id="A0A0S4JAV4"/>
<evidence type="ECO:0000256" key="3">
    <source>
        <dbReference type="ARBA" id="ARBA00022777"/>
    </source>
</evidence>
<organism evidence="7 8">
    <name type="scientific">Bodo saltans</name>
    <name type="common">Flagellated protozoan</name>
    <dbReference type="NCBI Taxonomy" id="75058"/>
    <lineage>
        <taxon>Eukaryota</taxon>
        <taxon>Discoba</taxon>
        <taxon>Euglenozoa</taxon>
        <taxon>Kinetoplastea</taxon>
        <taxon>Metakinetoplastina</taxon>
        <taxon>Eubodonida</taxon>
        <taxon>Bodonidae</taxon>
        <taxon>Bodo</taxon>
    </lineage>
</organism>
<dbReference type="EMBL" id="CYKH01001331">
    <property type="protein sequence ID" value="CUG86553.1"/>
    <property type="molecule type" value="Genomic_DNA"/>
</dbReference>
<accession>A0A0S4JAV4</accession>
<dbReference type="PANTHER" id="PTHR44329">
    <property type="entry name" value="SERINE/THREONINE-PROTEIN KINASE TNNI3K-RELATED"/>
    <property type="match status" value="1"/>
</dbReference>
<dbReference type="Gene3D" id="3.30.200.20">
    <property type="entry name" value="Phosphorylase Kinase, domain 1"/>
    <property type="match status" value="1"/>
</dbReference>
<keyword evidence="1" id="KW-0808">Transferase</keyword>
<evidence type="ECO:0000256" key="5">
    <source>
        <dbReference type="PROSITE-ProRule" id="PRU10141"/>
    </source>
</evidence>
<dbReference type="Pfam" id="PF00069">
    <property type="entry name" value="Pkinase"/>
    <property type="match status" value="1"/>
</dbReference>
<dbReference type="InterPro" id="IPR011009">
    <property type="entry name" value="Kinase-like_dom_sf"/>
</dbReference>
<evidence type="ECO:0000256" key="1">
    <source>
        <dbReference type="ARBA" id="ARBA00022679"/>
    </source>
</evidence>
<dbReference type="Gene3D" id="1.10.510.10">
    <property type="entry name" value="Transferase(Phosphotransferase) domain 1"/>
    <property type="match status" value="1"/>
</dbReference>
<dbReference type="GO" id="GO:0004674">
    <property type="term" value="F:protein serine/threonine kinase activity"/>
    <property type="evidence" value="ECO:0007669"/>
    <property type="project" value="TreeGrafter"/>
</dbReference>
<protein>
    <submittedName>
        <fullName evidence="7">Serine-threonine protein kinase, putative</fullName>
    </submittedName>
</protein>
<keyword evidence="8" id="KW-1185">Reference proteome</keyword>
<dbReference type="OrthoDB" id="339325at2759"/>
<dbReference type="PANTHER" id="PTHR44329:SF288">
    <property type="entry name" value="MITOGEN-ACTIVATED PROTEIN KINASE KINASE KINASE 20"/>
    <property type="match status" value="1"/>
</dbReference>
<dbReference type="PROSITE" id="PS50011">
    <property type="entry name" value="PROTEIN_KINASE_DOM"/>
    <property type="match status" value="1"/>
</dbReference>
<dbReference type="Proteomes" id="UP000051952">
    <property type="component" value="Unassembled WGS sequence"/>
</dbReference>
<evidence type="ECO:0000256" key="2">
    <source>
        <dbReference type="ARBA" id="ARBA00022741"/>
    </source>
</evidence>
<dbReference type="CDD" id="cd14014">
    <property type="entry name" value="STKc_PknB_like"/>
    <property type="match status" value="1"/>
</dbReference>
<dbReference type="VEuPathDB" id="TriTrypDB:BSAL_93715"/>
<keyword evidence="3 7" id="KW-0418">Kinase</keyword>
<dbReference type="InterPro" id="IPR051681">
    <property type="entry name" value="Ser/Thr_Kinases-Pseudokinases"/>
</dbReference>
<dbReference type="InterPro" id="IPR000719">
    <property type="entry name" value="Prot_kinase_dom"/>
</dbReference>
<name>A0A0S4JAV4_BODSA</name>